<gene>
    <name evidence="2" type="ORF">V6N12_063307</name>
</gene>
<dbReference type="SUPFAM" id="SSF54928">
    <property type="entry name" value="RNA-binding domain, RBD"/>
    <property type="match status" value="1"/>
</dbReference>
<accession>A0ABR2FBC0</accession>
<proteinExistence type="predicted"/>
<keyword evidence="3" id="KW-1185">Reference proteome</keyword>
<feature type="region of interest" description="Disordered" evidence="1">
    <location>
        <begin position="1"/>
        <end position="105"/>
    </location>
</feature>
<evidence type="ECO:0000313" key="2">
    <source>
        <dbReference type="EMBL" id="KAK8575639.1"/>
    </source>
</evidence>
<evidence type="ECO:0000256" key="1">
    <source>
        <dbReference type="SAM" id="MobiDB-lite"/>
    </source>
</evidence>
<dbReference type="InterPro" id="IPR052657">
    <property type="entry name" value="PDP_family_Arabidopsis"/>
</dbReference>
<dbReference type="PANTHER" id="PTHR10688:SF6">
    <property type="entry name" value="SERINE_THREONINE-KINASE ATM"/>
    <property type="match status" value="1"/>
</dbReference>
<feature type="compositionally biased region" description="Basic residues" evidence="1">
    <location>
        <begin position="42"/>
        <end position="52"/>
    </location>
</feature>
<comment type="caution">
    <text evidence="2">The sequence shown here is derived from an EMBL/GenBank/DDBJ whole genome shotgun (WGS) entry which is preliminary data.</text>
</comment>
<feature type="compositionally biased region" description="Polar residues" evidence="1">
    <location>
        <begin position="62"/>
        <end position="80"/>
    </location>
</feature>
<evidence type="ECO:0000313" key="3">
    <source>
        <dbReference type="Proteomes" id="UP001472677"/>
    </source>
</evidence>
<sequence length="238" mass="25588">MKTISEQSNREGLNVGLLDSGATVPPLTRPYMISFASESKPCQKKRRRRKPKAQSDLPSPMPTSNIPDLNGTGTELNTSAKDLHEANSVPPAEKPGRKRRKKKGEVILGTPNMILNYNGAGASGKAPATTLLLTFTPGASMPSKEVLVASFSRFGSLKESELQILEDSSSARVIFMRSEDAAIALRSLEESNPFGNLVMMTSMLEKSGDNLPPETKAKLENEIKGLLKKVSSCPGSST</sequence>
<name>A0ABR2FBC0_9ROSI</name>
<dbReference type="InterPro" id="IPR035979">
    <property type="entry name" value="RBD_domain_sf"/>
</dbReference>
<dbReference type="EMBL" id="JBBPBM010000007">
    <property type="protein sequence ID" value="KAK8575639.1"/>
    <property type="molecule type" value="Genomic_DNA"/>
</dbReference>
<feature type="compositionally biased region" description="Polar residues" evidence="1">
    <location>
        <begin position="1"/>
        <end position="11"/>
    </location>
</feature>
<protein>
    <submittedName>
        <fullName evidence="2">Uncharacterized protein</fullName>
    </submittedName>
</protein>
<reference evidence="2 3" key="1">
    <citation type="journal article" date="2024" name="G3 (Bethesda)">
        <title>Genome assembly of Hibiscus sabdariffa L. provides insights into metabolisms of medicinal natural products.</title>
        <authorList>
            <person name="Kim T."/>
        </authorList>
    </citation>
    <scope>NUCLEOTIDE SEQUENCE [LARGE SCALE GENOMIC DNA]</scope>
    <source>
        <strain evidence="2">TK-2024</strain>
        <tissue evidence="2">Old leaves</tissue>
    </source>
</reference>
<dbReference type="PANTHER" id="PTHR10688">
    <property type="entry name" value="PWWP DOMAIN-CONTAINING PROTEIN"/>
    <property type="match status" value="1"/>
</dbReference>
<organism evidence="2 3">
    <name type="scientific">Hibiscus sabdariffa</name>
    <name type="common">roselle</name>
    <dbReference type="NCBI Taxonomy" id="183260"/>
    <lineage>
        <taxon>Eukaryota</taxon>
        <taxon>Viridiplantae</taxon>
        <taxon>Streptophyta</taxon>
        <taxon>Embryophyta</taxon>
        <taxon>Tracheophyta</taxon>
        <taxon>Spermatophyta</taxon>
        <taxon>Magnoliopsida</taxon>
        <taxon>eudicotyledons</taxon>
        <taxon>Gunneridae</taxon>
        <taxon>Pentapetalae</taxon>
        <taxon>rosids</taxon>
        <taxon>malvids</taxon>
        <taxon>Malvales</taxon>
        <taxon>Malvaceae</taxon>
        <taxon>Malvoideae</taxon>
        <taxon>Hibiscus</taxon>
    </lineage>
</organism>
<dbReference type="Proteomes" id="UP001472677">
    <property type="component" value="Unassembled WGS sequence"/>
</dbReference>